<dbReference type="PIRSF" id="PIRSF037945">
    <property type="entry name" value="PGRPs"/>
    <property type="match status" value="1"/>
</dbReference>
<dbReference type="PANTHER" id="PTHR11022:SF77">
    <property type="entry name" value="PEPTIDOGLYCAN-RECOGNITION PROTEIN LB"/>
    <property type="match status" value="1"/>
</dbReference>
<dbReference type="InterPro" id="IPR006619">
    <property type="entry name" value="PGRP_domain_met/bac"/>
</dbReference>
<dbReference type="GO" id="GO:0045087">
    <property type="term" value="P:innate immune response"/>
    <property type="evidence" value="ECO:0007669"/>
    <property type="project" value="UniProtKB-KW"/>
</dbReference>
<dbReference type="FunFam" id="3.40.80.10:FF:000001">
    <property type="entry name" value="Peptidoglycan recognition protein 1"/>
    <property type="match status" value="1"/>
</dbReference>
<feature type="domain" description="N-acetylmuramoyl-L-alanine amidase" evidence="7">
    <location>
        <begin position="20"/>
        <end position="158"/>
    </location>
</feature>
<evidence type="ECO:0000313" key="9">
    <source>
        <dbReference type="EMBL" id="KAJ6636565.1"/>
    </source>
</evidence>
<evidence type="ECO:0000259" key="7">
    <source>
        <dbReference type="SMART" id="SM00644"/>
    </source>
</evidence>
<gene>
    <name evidence="9" type="primary">PGRP-LB</name>
    <name evidence="9" type="ORF">Bhyg_15156</name>
</gene>
<feature type="domain" description="Peptidoglycan recognition protein family" evidence="8">
    <location>
        <begin position="9"/>
        <end position="152"/>
    </location>
</feature>
<dbReference type="InterPro" id="IPR017331">
    <property type="entry name" value="Peptidoglycan_recognition"/>
</dbReference>
<accession>A0A9Q0RWB4</accession>
<keyword evidence="2" id="KW-0399">Innate immunity</keyword>
<dbReference type="Proteomes" id="UP001151699">
    <property type="component" value="Chromosome C"/>
</dbReference>
<evidence type="ECO:0000256" key="6">
    <source>
        <dbReference type="PIRSR" id="PIRSR037945-1"/>
    </source>
</evidence>
<keyword evidence="3" id="KW-0732">Signal</keyword>
<feature type="non-terminal residue" evidence="9">
    <location>
        <position position="176"/>
    </location>
</feature>
<dbReference type="GO" id="GO:0009253">
    <property type="term" value="P:peptidoglycan catabolic process"/>
    <property type="evidence" value="ECO:0007669"/>
    <property type="project" value="InterPro"/>
</dbReference>
<proteinExistence type="inferred from homology"/>
<dbReference type="CDD" id="cd06583">
    <property type="entry name" value="PGRP"/>
    <property type="match status" value="1"/>
</dbReference>
<evidence type="ECO:0000256" key="3">
    <source>
        <dbReference type="ARBA" id="ARBA00022729"/>
    </source>
</evidence>
<dbReference type="InterPro" id="IPR036505">
    <property type="entry name" value="Amidase/PGRP_sf"/>
</dbReference>
<dbReference type="GO" id="GO:0042834">
    <property type="term" value="F:peptidoglycan binding"/>
    <property type="evidence" value="ECO:0007669"/>
    <property type="project" value="InterPro"/>
</dbReference>
<evidence type="ECO:0000259" key="8">
    <source>
        <dbReference type="SMART" id="SM00701"/>
    </source>
</evidence>
<sequence length="176" mass="19795">VTSCPTSSLKIVTRSEWGGKPPKLVEHLNGSAPYVIIHHSFIPPQCNNTDECKRAMQSMQNFHQNDRGWNDIGYNFAIGGDGQIYEGRGFNVVGAHAPVYNFKSVGICFIGDWREHLPPAHMIENAHRLIAFGASTGKIQQNYTLLGHRQVRNTECPGDRLFKEISTWKNFESDPK</sequence>
<evidence type="ECO:0000256" key="4">
    <source>
        <dbReference type="ARBA" id="ARBA00022859"/>
    </source>
</evidence>
<dbReference type="GO" id="GO:0008745">
    <property type="term" value="F:N-acetylmuramoyl-L-alanine amidase activity"/>
    <property type="evidence" value="ECO:0007669"/>
    <property type="project" value="InterPro"/>
</dbReference>
<dbReference type="AlphaFoldDB" id="A0A9Q0RWB4"/>
<keyword evidence="10" id="KW-1185">Reference proteome</keyword>
<protein>
    <submittedName>
        <fullName evidence="9">Peptidoglycan-recognition protein LB</fullName>
    </submittedName>
</protein>
<comment type="similarity">
    <text evidence="1">Belongs to the N-acetylmuramoyl-L-alanine amidase 2 family.</text>
</comment>
<dbReference type="PANTHER" id="PTHR11022">
    <property type="entry name" value="PEPTIDOGLYCAN RECOGNITION PROTEIN"/>
    <property type="match status" value="1"/>
</dbReference>
<reference evidence="9" key="1">
    <citation type="submission" date="2022-07" db="EMBL/GenBank/DDBJ databases">
        <authorList>
            <person name="Trinca V."/>
            <person name="Uliana J.V.C."/>
            <person name="Torres T.T."/>
            <person name="Ward R.J."/>
            <person name="Monesi N."/>
        </authorList>
    </citation>
    <scope>NUCLEOTIDE SEQUENCE</scope>
    <source>
        <strain evidence="9">HSMRA1968</strain>
        <tissue evidence="9">Whole embryos</tissue>
    </source>
</reference>
<dbReference type="OrthoDB" id="10001926at2759"/>
<keyword evidence="5" id="KW-1015">Disulfide bond</keyword>
<comment type="caution">
    <text evidence="9">The sequence shown here is derived from an EMBL/GenBank/DDBJ whole genome shotgun (WGS) entry which is preliminary data.</text>
</comment>
<dbReference type="Pfam" id="PF01510">
    <property type="entry name" value="Amidase_2"/>
    <property type="match status" value="1"/>
</dbReference>
<evidence type="ECO:0000256" key="1">
    <source>
        <dbReference type="ARBA" id="ARBA00007553"/>
    </source>
</evidence>
<feature type="non-terminal residue" evidence="9">
    <location>
        <position position="1"/>
    </location>
</feature>
<dbReference type="SMART" id="SM00701">
    <property type="entry name" value="PGRP"/>
    <property type="match status" value="1"/>
</dbReference>
<dbReference type="InterPro" id="IPR002502">
    <property type="entry name" value="Amidase_domain"/>
</dbReference>
<dbReference type="EMBL" id="WJQU01000004">
    <property type="protein sequence ID" value="KAJ6636565.1"/>
    <property type="molecule type" value="Genomic_DNA"/>
</dbReference>
<name>A0A9Q0RWB4_9DIPT</name>
<evidence type="ECO:0000256" key="5">
    <source>
        <dbReference type="ARBA" id="ARBA00023157"/>
    </source>
</evidence>
<keyword evidence="4" id="KW-0391">Immunity</keyword>
<dbReference type="Gene3D" id="3.40.80.10">
    <property type="entry name" value="Peptidoglycan recognition protein-like"/>
    <property type="match status" value="1"/>
</dbReference>
<evidence type="ECO:0000256" key="2">
    <source>
        <dbReference type="ARBA" id="ARBA00022588"/>
    </source>
</evidence>
<dbReference type="SMART" id="SM00644">
    <property type="entry name" value="Ami_2"/>
    <property type="match status" value="1"/>
</dbReference>
<evidence type="ECO:0000313" key="10">
    <source>
        <dbReference type="Proteomes" id="UP001151699"/>
    </source>
</evidence>
<dbReference type="GO" id="GO:0008270">
    <property type="term" value="F:zinc ion binding"/>
    <property type="evidence" value="ECO:0007669"/>
    <property type="project" value="InterPro"/>
</dbReference>
<organism evidence="9 10">
    <name type="scientific">Pseudolycoriella hygida</name>
    <dbReference type="NCBI Taxonomy" id="35572"/>
    <lineage>
        <taxon>Eukaryota</taxon>
        <taxon>Metazoa</taxon>
        <taxon>Ecdysozoa</taxon>
        <taxon>Arthropoda</taxon>
        <taxon>Hexapoda</taxon>
        <taxon>Insecta</taxon>
        <taxon>Pterygota</taxon>
        <taxon>Neoptera</taxon>
        <taxon>Endopterygota</taxon>
        <taxon>Diptera</taxon>
        <taxon>Nematocera</taxon>
        <taxon>Sciaroidea</taxon>
        <taxon>Sciaridae</taxon>
        <taxon>Pseudolycoriella</taxon>
    </lineage>
</organism>
<dbReference type="SUPFAM" id="SSF55846">
    <property type="entry name" value="N-acetylmuramoyl-L-alanine amidase-like"/>
    <property type="match status" value="1"/>
</dbReference>
<feature type="disulfide bond" evidence="6">
    <location>
        <begin position="46"/>
        <end position="52"/>
    </location>
</feature>
<dbReference type="InterPro" id="IPR015510">
    <property type="entry name" value="PGRP"/>
</dbReference>